<protein>
    <recommendedName>
        <fullName evidence="3">CUB domain-containing protein</fullName>
    </recommendedName>
</protein>
<dbReference type="SUPFAM" id="SSF49854">
    <property type="entry name" value="Spermadhesin, CUB domain"/>
    <property type="match status" value="2"/>
</dbReference>
<evidence type="ECO:0000256" key="2">
    <source>
        <dbReference type="PROSITE-ProRule" id="PRU00059"/>
    </source>
</evidence>
<dbReference type="InterPro" id="IPR000859">
    <property type="entry name" value="CUB_dom"/>
</dbReference>
<dbReference type="InterPro" id="IPR035914">
    <property type="entry name" value="Sperma_CUB_dom_sf"/>
</dbReference>
<evidence type="ECO:0000313" key="5">
    <source>
        <dbReference type="Proteomes" id="UP000285301"/>
    </source>
</evidence>
<dbReference type="PANTHER" id="PTHR33236">
    <property type="entry name" value="INTRAFLAGELLAR TRANSPORT PROTEIN 122 FAMILY PROTEIN-RELATED"/>
    <property type="match status" value="1"/>
</dbReference>
<reference evidence="4 5" key="1">
    <citation type="journal article" date="2018" name="Gigascience">
        <title>Genomes of trombidid mites reveal novel predicted allergens and laterally-transferred genes associated with secondary metabolism.</title>
        <authorList>
            <person name="Dong X."/>
            <person name="Chaisiri K."/>
            <person name="Xia D."/>
            <person name="Armstrong S.D."/>
            <person name="Fang Y."/>
            <person name="Donnelly M.J."/>
            <person name="Kadowaki T."/>
            <person name="McGarry J.W."/>
            <person name="Darby A.C."/>
            <person name="Makepeace B.L."/>
        </authorList>
    </citation>
    <scope>NUCLEOTIDE SEQUENCE [LARGE SCALE GENOMIC DNA]</scope>
    <source>
        <strain evidence="4">UoL-WK</strain>
    </source>
</reference>
<dbReference type="Pfam" id="PF26080">
    <property type="entry name" value="CUB_animal"/>
    <property type="match status" value="2"/>
</dbReference>
<dbReference type="STRING" id="1965070.A0A443RJV1"/>
<dbReference type="AlphaFoldDB" id="A0A443RJV1"/>
<comment type="caution">
    <text evidence="2">Lacks conserved residue(s) required for the propagation of feature annotation.</text>
</comment>
<dbReference type="PROSITE" id="PS01180">
    <property type="entry name" value="CUB"/>
    <property type="match status" value="1"/>
</dbReference>
<proteinExistence type="predicted"/>
<keyword evidence="1" id="KW-1015">Disulfide bond</keyword>
<accession>A0A443RJV1</accession>
<keyword evidence="5" id="KW-1185">Reference proteome</keyword>
<sequence length="716" mass="78041">MQRGECITSADNREGVCLPKSTCLATGGIVAGTCGFLSFCCIYQGTCRSTLSANESYFVSPNYPNLLTERLDPSVCIFTLQRSLFQKDSICQLRLDFNEFNLAPPINGNCGGQTDSFVISGANNFASSGLPATGICGDLTGQHMYIDVDPQNVFQPLLLVVTIANEERYNRKWSIKVQQISCHSAFKAPSGCLQYFSSEQDVIESFNFRGMPISRQSLPNSGAISPSNEVNYFNNLNYGICVAQKSNNCAIQWEAVTFDFGGLEAGLASVDSSACISTTAVSGQSDEGDYIIIPAASNDGIGGLRSLFCGQRLNSIARSSVNSPIIYLWPWLSPGGQIPGSGIIPGTNLHTHAVKDCPTTDGNRTGICVRTSRECIARGGRVLGNCYPQTQLGSQRPSQVGIGSTLNFFPGFPVGVCCFYQVICGGTIAQNGTYFRNPNAPQEYNDPGACSVTIRKLSYDICQIRLDFLIMALAQPTNGNCDIDRFVINGQSQNDILPPICGINSGQHMYIDVSKNRGEITLNVLTTGQRSRRFDIRVTQIECLSPYRAPENCLQYYFDLVGNIRSLNFDLYNNGYTYFNNLDYTMCFKKHAGFCTITYSAPRETDNQVDPNRPITPGQSPLTANYFDIQADSKVGEAAGAGIFECPSDFLLLAGIRYCGGKLNGNIFQQTNPTTNSEIFDNSTGPLYARFVSDSSQVKNGFYINYRLNPCFIAGG</sequence>
<feature type="domain" description="CUB" evidence="3">
    <location>
        <begin position="424"/>
        <end position="541"/>
    </location>
</feature>
<evidence type="ECO:0000259" key="3">
    <source>
        <dbReference type="PROSITE" id="PS01180"/>
    </source>
</evidence>
<organism evidence="4 5">
    <name type="scientific">Dinothrombium tinctorium</name>
    <dbReference type="NCBI Taxonomy" id="1965070"/>
    <lineage>
        <taxon>Eukaryota</taxon>
        <taxon>Metazoa</taxon>
        <taxon>Ecdysozoa</taxon>
        <taxon>Arthropoda</taxon>
        <taxon>Chelicerata</taxon>
        <taxon>Arachnida</taxon>
        <taxon>Acari</taxon>
        <taxon>Acariformes</taxon>
        <taxon>Trombidiformes</taxon>
        <taxon>Prostigmata</taxon>
        <taxon>Anystina</taxon>
        <taxon>Parasitengona</taxon>
        <taxon>Trombidioidea</taxon>
        <taxon>Trombidiidae</taxon>
        <taxon>Dinothrombium</taxon>
    </lineage>
</organism>
<evidence type="ECO:0000313" key="4">
    <source>
        <dbReference type="EMBL" id="RWS15546.1"/>
    </source>
</evidence>
<gene>
    <name evidence="4" type="ORF">B4U79_13640</name>
</gene>
<dbReference type="Gene3D" id="2.60.120.290">
    <property type="entry name" value="Spermadhesin, CUB domain"/>
    <property type="match status" value="1"/>
</dbReference>
<dbReference type="Proteomes" id="UP000285301">
    <property type="component" value="Unassembled WGS sequence"/>
</dbReference>
<dbReference type="EMBL" id="NCKU01000427">
    <property type="protein sequence ID" value="RWS15546.1"/>
    <property type="molecule type" value="Genomic_DNA"/>
</dbReference>
<name>A0A443RJV1_9ACAR</name>
<dbReference type="PANTHER" id="PTHR33236:SF11">
    <property type="entry name" value="CUB DOMAIN-CONTAINING PROTEIN"/>
    <property type="match status" value="1"/>
</dbReference>
<evidence type="ECO:0000256" key="1">
    <source>
        <dbReference type="ARBA" id="ARBA00023157"/>
    </source>
</evidence>
<dbReference type="InterPro" id="IPR058698">
    <property type="entry name" value="CUB_metazoa"/>
</dbReference>
<dbReference type="OrthoDB" id="6479909at2759"/>
<comment type="caution">
    <text evidence="4">The sequence shown here is derived from an EMBL/GenBank/DDBJ whole genome shotgun (WGS) entry which is preliminary data.</text>
</comment>